<evidence type="ECO:0000313" key="3">
    <source>
        <dbReference type="Proteomes" id="UP000478052"/>
    </source>
</evidence>
<proteinExistence type="predicted"/>
<dbReference type="OrthoDB" id="6606265at2759"/>
<reference evidence="2 3" key="1">
    <citation type="submission" date="2019-08" db="EMBL/GenBank/DDBJ databases">
        <title>Whole genome of Aphis craccivora.</title>
        <authorList>
            <person name="Voronova N.V."/>
            <person name="Shulinski R.S."/>
            <person name="Bandarenka Y.V."/>
            <person name="Zhorov D.G."/>
            <person name="Warner D."/>
        </authorList>
    </citation>
    <scope>NUCLEOTIDE SEQUENCE [LARGE SCALE GENOMIC DNA]</scope>
    <source>
        <strain evidence="2">180601</strain>
        <tissue evidence="2">Whole Body</tissue>
    </source>
</reference>
<evidence type="ECO:0000313" key="2">
    <source>
        <dbReference type="EMBL" id="KAF0722237.1"/>
    </source>
</evidence>
<gene>
    <name evidence="2" type="ORF">FWK35_00032385</name>
</gene>
<evidence type="ECO:0000256" key="1">
    <source>
        <dbReference type="SAM" id="Coils"/>
    </source>
</evidence>
<accession>A0A6G0W5F9</accession>
<organism evidence="2 3">
    <name type="scientific">Aphis craccivora</name>
    <name type="common">Cowpea aphid</name>
    <dbReference type="NCBI Taxonomy" id="307492"/>
    <lineage>
        <taxon>Eukaryota</taxon>
        <taxon>Metazoa</taxon>
        <taxon>Ecdysozoa</taxon>
        <taxon>Arthropoda</taxon>
        <taxon>Hexapoda</taxon>
        <taxon>Insecta</taxon>
        <taxon>Pterygota</taxon>
        <taxon>Neoptera</taxon>
        <taxon>Paraneoptera</taxon>
        <taxon>Hemiptera</taxon>
        <taxon>Sternorrhyncha</taxon>
        <taxon>Aphidomorpha</taxon>
        <taxon>Aphidoidea</taxon>
        <taxon>Aphididae</taxon>
        <taxon>Aphidini</taxon>
        <taxon>Aphis</taxon>
        <taxon>Aphis</taxon>
    </lineage>
</organism>
<dbReference type="Proteomes" id="UP000478052">
    <property type="component" value="Unassembled WGS sequence"/>
</dbReference>
<feature type="coiled-coil region" evidence="1">
    <location>
        <begin position="26"/>
        <end position="95"/>
    </location>
</feature>
<name>A0A6G0W5F9_APHCR</name>
<protein>
    <submittedName>
        <fullName evidence="2">Uncharacterized protein</fullName>
    </submittedName>
</protein>
<dbReference type="AlphaFoldDB" id="A0A6G0W5F9"/>
<keyword evidence="3" id="KW-1185">Reference proteome</keyword>
<dbReference type="EMBL" id="VUJU01009085">
    <property type="protein sequence ID" value="KAF0722237.1"/>
    <property type="molecule type" value="Genomic_DNA"/>
</dbReference>
<comment type="caution">
    <text evidence="2">The sequence shown here is derived from an EMBL/GenBank/DDBJ whole genome shotgun (WGS) entry which is preliminary data.</text>
</comment>
<sequence length="259" mass="30483">MDTFEDIGSLYCEYMKNNKDDNMTELQFFKYALKDAINEMDTLRQQYHTLDKQLKNIKAESNYYAEDVIHLQTENKALAEEIVTLKVQEKAYKEKYESLKKILATVEVKDKPTIIDYQENKSEQQTVHDLSSSSNISNYVKKDHLQPLETKISFIEKLVCSKMKNLSVEDEPSSFKIVNSLKINDNCTEWSCPKHSKFLDILKGIQISEQTVEDQYLIRKAKARFVYWEDKKNKNTPRCPTQDRKKGQVVHYQQPKCWP</sequence>
<keyword evidence="1" id="KW-0175">Coiled coil</keyword>